<protein>
    <submittedName>
        <fullName evidence="2">Uncharacterized protein</fullName>
    </submittedName>
</protein>
<evidence type="ECO:0000313" key="2">
    <source>
        <dbReference type="EMBL" id="CAF1544263.1"/>
    </source>
</evidence>
<feature type="region of interest" description="Disordered" evidence="1">
    <location>
        <begin position="49"/>
        <end position="79"/>
    </location>
</feature>
<dbReference type="EMBL" id="CAJNOT010014600">
    <property type="protein sequence ID" value="CAF1544263.1"/>
    <property type="molecule type" value="Genomic_DNA"/>
</dbReference>
<feature type="compositionally biased region" description="Polar residues" evidence="1">
    <location>
        <begin position="57"/>
        <end position="79"/>
    </location>
</feature>
<evidence type="ECO:0000313" key="3">
    <source>
        <dbReference type="Proteomes" id="UP000663864"/>
    </source>
</evidence>
<gene>
    <name evidence="2" type="ORF">ZHD862_LOCUS39166</name>
</gene>
<comment type="caution">
    <text evidence="2">The sequence shown here is derived from an EMBL/GenBank/DDBJ whole genome shotgun (WGS) entry which is preliminary data.</text>
</comment>
<proteinExistence type="predicted"/>
<dbReference type="AlphaFoldDB" id="A0A815WFQ7"/>
<accession>A0A815WFQ7</accession>
<dbReference type="Proteomes" id="UP000663864">
    <property type="component" value="Unassembled WGS sequence"/>
</dbReference>
<sequence length="79" mass="8468">IQRSSIRTLTSQQGKSPMDYVKQGVDQLNQAAEKVKDVVSNATSTVVDAVSGRDNKTSNSNQSGTYDSSRRASQTSNTS</sequence>
<name>A0A815WFQ7_9BILA</name>
<reference evidence="2" key="1">
    <citation type="submission" date="2021-02" db="EMBL/GenBank/DDBJ databases">
        <authorList>
            <person name="Nowell W R."/>
        </authorList>
    </citation>
    <scope>NUCLEOTIDE SEQUENCE</scope>
</reference>
<feature type="non-terminal residue" evidence="2">
    <location>
        <position position="1"/>
    </location>
</feature>
<evidence type="ECO:0000256" key="1">
    <source>
        <dbReference type="SAM" id="MobiDB-lite"/>
    </source>
</evidence>
<organism evidence="2 3">
    <name type="scientific">Rotaria sordida</name>
    <dbReference type="NCBI Taxonomy" id="392033"/>
    <lineage>
        <taxon>Eukaryota</taxon>
        <taxon>Metazoa</taxon>
        <taxon>Spiralia</taxon>
        <taxon>Gnathifera</taxon>
        <taxon>Rotifera</taxon>
        <taxon>Eurotatoria</taxon>
        <taxon>Bdelloidea</taxon>
        <taxon>Philodinida</taxon>
        <taxon>Philodinidae</taxon>
        <taxon>Rotaria</taxon>
    </lineage>
</organism>